<sequence>MASPPPPPSRTARILLHSAAAAIMISGYHNLTKLPINAFISTQYGGHLQYLTIQGLFVTCAATLISLLIDLFPSVNGEYYSTLKPFKRILLIIAMPLSITISSIYWPLLLLATQLILQNGSGEPSSASSPHAPQPLLRIPLPMDLSLHAVPALTLLVDFLLFEKKYTRKEIRYGGTGISVVYTVFYAWWVERCAGFNGGRFPYPFLTDNPFEIRLAIYVGAGILAFSSFWLINRVHA</sequence>
<comment type="caution">
    <text evidence="1">The sequence shown here is derived from an EMBL/GenBank/DDBJ whole genome shotgun (WGS) entry which is preliminary data.</text>
</comment>
<accession>A0ACC1U1M8</accession>
<dbReference type="EMBL" id="MU795089">
    <property type="protein sequence ID" value="KAJ3810733.1"/>
    <property type="molecule type" value="Genomic_DNA"/>
</dbReference>
<evidence type="ECO:0000313" key="2">
    <source>
        <dbReference type="Proteomes" id="UP001163835"/>
    </source>
</evidence>
<evidence type="ECO:0000313" key="1">
    <source>
        <dbReference type="EMBL" id="KAJ3810733.1"/>
    </source>
</evidence>
<proteinExistence type="predicted"/>
<organism evidence="1 2">
    <name type="scientific">Lentinula aff. lateritia</name>
    <dbReference type="NCBI Taxonomy" id="2804960"/>
    <lineage>
        <taxon>Eukaryota</taxon>
        <taxon>Fungi</taxon>
        <taxon>Dikarya</taxon>
        <taxon>Basidiomycota</taxon>
        <taxon>Agaricomycotina</taxon>
        <taxon>Agaricomycetes</taxon>
        <taxon>Agaricomycetidae</taxon>
        <taxon>Agaricales</taxon>
        <taxon>Marasmiineae</taxon>
        <taxon>Omphalotaceae</taxon>
        <taxon>Lentinula</taxon>
    </lineage>
</organism>
<reference evidence="1" key="1">
    <citation type="submission" date="2022-09" db="EMBL/GenBank/DDBJ databases">
        <title>A Global Phylogenomic Analysis of the Shiitake Genus Lentinula.</title>
        <authorList>
            <consortium name="DOE Joint Genome Institute"/>
            <person name="Sierra-Patev S."/>
            <person name="Min B."/>
            <person name="Naranjo-Ortiz M."/>
            <person name="Looney B."/>
            <person name="Konkel Z."/>
            <person name="Slot J.C."/>
            <person name="Sakamoto Y."/>
            <person name="Steenwyk J.L."/>
            <person name="Rokas A."/>
            <person name="Carro J."/>
            <person name="Camarero S."/>
            <person name="Ferreira P."/>
            <person name="Molpeceres G."/>
            <person name="Ruiz-Duenas F.J."/>
            <person name="Serrano A."/>
            <person name="Henrissat B."/>
            <person name="Drula E."/>
            <person name="Hughes K.W."/>
            <person name="Mata J.L."/>
            <person name="Ishikawa N.K."/>
            <person name="Vargas-Isla R."/>
            <person name="Ushijima S."/>
            <person name="Smith C.A."/>
            <person name="Ahrendt S."/>
            <person name="Andreopoulos W."/>
            <person name="He G."/>
            <person name="Labutti K."/>
            <person name="Lipzen A."/>
            <person name="Ng V."/>
            <person name="Riley R."/>
            <person name="Sandor L."/>
            <person name="Barry K."/>
            <person name="Martinez A.T."/>
            <person name="Xiao Y."/>
            <person name="Gibbons J.G."/>
            <person name="Terashima K."/>
            <person name="Grigoriev I.V."/>
            <person name="Hibbett D.S."/>
        </authorList>
    </citation>
    <scope>NUCLEOTIDE SEQUENCE</scope>
    <source>
        <strain evidence="1">TMI1499</strain>
    </source>
</reference>
<protein>
    <submittedName>
        <fullName evidence="1">FAR-17a/AIG1-like protein</fullName>
    </submittedName>
</protein>
<keyword evidence="2" id="KW-1185">Reference proteome</keyword>
<name>A0ACC1U1M8_9AGAR</name>
<gene>
    <name evidence="1" type="ORF">F5876DRAFT_41169</name>
</gene>
<dbReference type="Proteomes" id="UP001163835">
    <property type="component" value="Unassembled WGS sequence"/>
</dbReference>